<comment type="caution">
    <text evidence="1">The sequence shown here is derived from an EMBL/GenBank/DDBJ whole genome shotgun (WGS) entry which is preliminary data.</text>
</comment>
<dbReference type="Proteomes" id="UP001147746">
    <property type="component" value="Unassembled WGS sequence"/>
</dbReference>
<dbReference type="Gene3D" id="3.40.50.300">
    <property type="entry name" value="P-loop containing nucleotide triphosphate hydrolases"/>
    <property type="match status" value="1"/>
</dbReference>
<accession>A0A9W9HHN2</accession>
<keyword evidence="2" id="KW-1185">Reference proteome</keyword>
<dbReference type="PANTHER" id="PTHR48419">
    <property type="entry name" value="SULFOTRANSFERASE DOMAIN-CONTAINING PROTEIN"/>
    <property type="match status" value="1"/>
</dbReference>
<dbReference type="SUPFAM" id="SSF52540">
    <property type="entry name" value="P-loop containing nucleoside triphosphate hydrolases"/>
    <property type="match status" value="1"/>
</dbReference>
<dbReference type="EMBL" id="JAPZBO010000002">
    <property type="protein sequence ID" value="KAJ5323287.1"/>
    <property type="molecule type" value="Genomic_DNA"/>
</dbReference>
<reference evidence="1" key="1">
    <citation type="submission" date="2022-12" db="EMBL/GenBank/DDBJ databases">
        <authorList>
            <person name="Petersen C."/>
        </authorList>
    </citation>
    <scope>NUCLEOTIDE SEQUENCE</scope>
    <source>
        <strain evidence="1">IBT 21472</strain>
    </source>
</reference>
<proteinExistence type="predicted"/>
<evidence type="ECO:0000313" key="1">
    <source>
        <dbReference type="EMBL" id="KAJ5323287.1"/>
    </source>
</evidence>
<organism evidence="1 2">
    <name type="scientific">Penicillium atrosanguineum</name>
    <dbReference type="NCBI Taxonomy" id="1132637"/>
    <lineage>
        <taxon>Eukaryota</taxon>
        <taxon>Fungi</taxon>
        <taxon>Dikarya</taxon>
        <taxon>Ascomycota</taxon>
        <taxon>Pezizomycotina</taxon>
        <taxon>Eurotiomycetes</taxon>
        <taxon>Eurotiomycetidae</taxon>
        <taxon>Eurotiales</taxon>
        <taxon>Aspergillaceae</taxon>
        <taxon>Penicillium</taxon>
    </lineage>
</organism>
<name>A0A9W9HHN2_9EURO</name>
<gene>
    <name evidence="1" type="ORF">N7476_001887</name>
</gene>
<reference evidence="1" key="2">
    <citation type="journal article" date="2023" name="IMA Fungus">
        <title>Comparative genomic study of the Penicillium genus elucidates a diverse pangenome and 15 lateral gene transfer events.</title>
        <authorList>
            <person name="Petersen C."/>
            <person name="Sorensen T."/>
            <person name="Nielsen M.R."/>
            <person name="Sondergaard T.E."/>
            <person name="Sorensen J.L."/>
            <person name="Fitzpatrick D.A."/>
            <person name="Frisvad J.C."/>
            <person name="Nielsen K.L."/>
        </authorList>
    </citation>
    <scope>NUCLEOTIDE SEQUENCE</scope>
    <source>
        <strain evidence="1">IBT 21472</strain>
    </source>
</reference>
<dbReference type="OrthoDB" id="3650366at2759"/>
<dbReference type="AlphaFoldDB" id="A0A9W9HHN2"/>
<protein>
    <submittedName>
        <fullName evidence="1">Uncharacterized protein</fullName>
    </submittedName>
</protein>
<dbReference type="PANTHER" id="PTHR48419:SF1">
    <property type="entry name" value="SULFOTRANSFERASE DOMAIN-CONTAINING PROTEIN"/>
    <property type="match status" value="1"/>
</dbReference>
<dbReference type="InterPro" id="IPR027417">
    <property type="entry name" value="P-loop_NTPase"/>
</dbReference>
<dbReference type="InterPro" id="IPR053226">
    <property type="entry name" value="Pyrrolopyrazine_biosynth_F"/>
</dbReference>
<evidence type="ECO:0000313" key="2">
    <source>
        <dbReference type="Proteomes" id="UP001147746"/>
    </source>
</evidence>
<sequence length="360" mass="40662">MAVDQMPVPRRFLLISVPRTASNLLLKVLNIPNQPGLVTNEIGGYFFYSAFFQASQEGHLFKAPEDWSDEDVKSVKGNFQTCTDTLEKWSAEARDENKVLFAKEHAFWTVNPASFQETVTGHDASEFSAHFRVNTDAYGPNQSYSPSNKTIFSDEYLRSWQMAFIIRHPALAWPSMYRAMSKVAAEGFMDEDGIKGASGTNMSLRWSRMLYDWCMEQPDVPTPPPVIDAHDLIHNPEVVLKLCEQTGLDKNVVQFEWDQNDAKKSDKWAQTGDPNVKTDEHALHNRAASIMLSSLEASKGVIRDKAPANIDIAAEAAKWRIEFGEEAAQFIEKAVWDSMPDYEYLKSKRITPEVHCDGEA</sequence>